<evidence type="ECO:0008006" key="3">
    <source>
        <dbReference type="Google" id="ProtNLM"/>
    </source>
</evidence>
<reference evidence="1 2" key="1">
    <citation type="journal article" date="2023" name="Sci. Data">
        <title>Genome assembly of the Korean intertidal mud-creeper Batillaria attramentaria.</title>
        <authorList>
            <person name="Patra A.K."/>
            <person name="Ho P.T."/>
            <person name="Jun S."/>
            <person name="Lee S.J."/>
            <person name="Kim Y."/>
            <person name="Won Y.J."/>
        </authorList>
    </citation>
    <scope>NUCLEOTIDE SEQUENCE [LARGE SCALE GENOMIC DNA]</scope>
    <source>
        <strain evidence="1">Wonlab-2016</strain>
    </source>
</reference>
<accession>A0ABD0LMR5</accession>
<dbReference type="EMBL" id="JACVVK020000036">
    <property type="protein sequence ID" value="KAK7500595.1"/>
    <property type="molecule type" value="Genomic_DNA"/>
</dbReference>
<proteinExistence type="predicted"/>
<keyword evidence="2" id="KW-1185">Reference proteome</keyword>
<comment type="caution">
    <text evidence="1">The sequence shown here is derived from an EMBL/GenBank/DDBJ whole genome shotgun (WGS) entry which is preliminary data.</text>
</comment>
<sequence>MKMENIPKASVMYTMKKLLCLKKDTSRVSLDNAKHTILEASKFWVDFDPKLSITECPTCNHFLGQSKGGRPTKSKLSGPQKRKPKLKTFFLIFLLTYQVLTDAAATSTPRKRSRPAVTSVNVVHKGSSPHF</sequence>
<dbReference type="AlphaFoldDB" id="A0ABD0LMR5"/>
<evidence type="ECO:0000313" key="1">
    <source>
        <dbReference type="EMBL" id="KAK7500595.1"/>
    </source>
</evidence>
<dbReference type="Proteomes" id="UP001519460">
    <property type="component" value="Unassembled WGS sequence"/>
</dbReference>
<name>A0ABD0LMR5_9CAEN</name>
<protein>
    <recommendedName>
        <fullName evidence="3">Transposase</fullName>
    </recommendedName>
</protein>
<evidence type="ECO:0000313" key="2">
    <source>
        <dbReference type="Proteomes" id="UP001519460"/>
    </source>
</evidence>
<gene>
    <name evidence="1" type="ORF">BaRGS_00008170</name>
</gene>
<organism evidence="1 2">
    <name type="scientific">Batillaria attramentaria</name>
    <dbReference type="NCBI Taxonomy" id="370345"/>
    <lineage>
        <taxon>Eukaryota</taxon>
        <taxon>Metazoa</taxon>
        <taxon>Spiralia</taxon>
        <taxon>Lophotrochozoa</taxon>
        <taxon>Mollusca</taxon>
        <taxon>Gastropoda</taxon>
        <taxon>Caenogastropoda</taxon>
        <taxon>Sorbeoconcha</taxon>
        <taxon>Cerithioidea</taxon>
        <taxon>Batillariidae</taxon>
        <taxon>Batillaria</taxon>
    </lineage>
</organism>